<sequence>MATTVPTSAATTAANKDKQSKDRRRQYRSCDRCRSGKRACDASYTSVAEALENRVACSNCRKKGRTCSFSYVLSILGMPGGLPAPAMAAAASNSNSNSSDNDDAASLEADELEAASAVPAPDTDRAYPGAVAIKRGSPPQTQASLPAAPVRRGSNWDAGAAHHHHHQHPQRPPNRPVAVRSLTGWDAGWDRVQHDVLQCLQGVSFQSTSSRLTSNLDRIYLNDGLIRVYEGAAEQALRCWVTSSNTPYTLDRLSQSSGKDQGANNQLVYWRICELDRGSRALLGRDSPSEDREIMEAFHSVILAFAAQWAPNWIQTMAAQTGQGPHEGGAGLRATENRVRLALWERAREKLQAVSGLDSFRVIFSLIIFAWTEKPREVQERATGRVDIDIADESCALDTSSWQSPAEGSTLLLVAALRKLLTIRFKVESRRRRGLLPWTPLTAKSGRNAAPGVEASGEGSDIQRGLEEKKENGAAQASATPSSSAGAAPAARQISDVKRMEETYHMVFWLSIVIDTETAVLRKHPPVVSDEDSEVLRSIPYGGSDDFGQGSSASDGGVKGIWDDYIIDYSKKRTDELACSWPCDEAKASATLSFSTPVKVVLFRQISRLQMSFWRRASSENVEQHIASGLNIVRHWNAVYAPLLDSCRRHHGALPPSIQSWYVLIACPWYLAVLLFVEMVQTIDMAGASDGRRRTERARSGTFPRLRAQACSDMAAMIEAIQATDFSHGGTFDFVRDSGGTVLHTEPWTEILVHSVSAVAKTEIRLHDGLCAQFRWNELQDSRHRVQKCLWALEQLSDRSPSASLAFEQLSALAHARTKQQFHIEQIPMARPVMPDHAMAAAATGGPIGSSLADGGDDSLTPSSLAQVLEGFQGQGFAPTSEDDRFSTDLATLDDSAGSAGDFLELFMSKQHQHPHQHHHHHQPDSPGRRQSGVGAGACDVEASSDVSRSTLDSTAAAASHLFNSSDRHHDNTGWRAADASTTTTATSAPYSSSASSGKRRAEPSAWIDEELAPEERPRKVPRRHLSPTLDVRADRQCRSKDECETFFSPPLQDRPEYRDEAQMDEEEFYVDGRAAEMLEHHHRRSRQRQQQAASTTSSSSSSYHGRKRQSRKAAGVVDGSLATDGIEAAAPTTGGAGAGGGGGHDAGAHAWLDVPAATAVVSDCDVDWSSIFAMPM</sequence>
<evidence type="ECO:0000313" key="9">
    <source>
        <dbReference type="Proteomes" id="UP000053664"/>
    </source>
</evidence>
<proteinExistence type="predicted"/>
<feature type="region of interest" description="Disordered" evidence="6">
    <location>
        <begin position="965"/>
        <end position="1062"/>
    </location>
</feature>
<dbReference type="eggNOG" id="ENOG502SHX1">
    <property type="taxonomic scope" value="Eukaryota"/>
</dbReference>
<dbReference type="GO" id="GO:0003677">
    <property type="term" value="F:DNA binding"/>
    <property type="evidence" value="ECO:0007669"/>
    <property type="project" value="UniProtKB-KW"/>
</dbReference>
<feature type="compositionally biased region" description="Basic residues" evidence="6">
    <location>
        <begin position="911"/>
        <end position="922"/>
    </location>
</feature>
<dbReference type="PANTHER" id="PTHR31668">
    <property type="entry name" value="GLUCOSE TRANSPORT TRANSCRIPTION REGULATOR RGT1-RELATED-RELATED"/>
    <property type="match status" value="1"/>
</dbReference>
<dbReference type="Proteomes" id="UP000053664">
    <property type="component" value="Unassembled WGS sequence"/>
</dbReference>
<dbReference type="CDD" id="cd00067">
    <property type="entry name" value="GAL4"/>
    <property type="match status" value="1"/>
</dbReference>
<evidence type="ECO:0000256" key="4">
    <source>
        <dbReference type="ARBA" id="ARBA00023163"/>
    </source>
</evidence>
<dbReference type="GO" id="GO:0000981">
    <property type="term" value="F:DNA-binding transcription factor activity, RNA polymerase II-specific"/>
    <property type="evidence" value="ECO:0007669"/>
    <property type="project" value="InterPro"/>
</dbReference>
<evidence type="ECO:0000256" key="5">
    <source>
        <dbReference type="ARBA" id="ARBA00023242"/>
    </source>
</evidence>
<dbReference type="InterPro" id="IPR001138">
    <property type="entry name" value="Zn2Cys6_DnaBD"/>
</dbReference>
<protein>
    <recommendedName>
        <fullName evidence="7">Zn(2)-C6 fungal-type domain-containing protein</fullName>
    </recommendedName>
</protein>
<dbReference type="Gene3D" id="4.10.240.10">
    <property type="entry name" value="Zn(2)-C6 fungal-type DNA-binding domain"/>
    <property type="match status" value="1"/>
</dbReference>
<dbReference type="EMBL" id="KE361629">
    <property type="protein sequence ID" value="EPQ29810.1"/>
    <property type="molecule type" value="Genomic_DNA"/>
</dbReference>
<evidence type="ECO:0000256" key="6">
    <source>
        <dbReference type="SAM" id="MobiDB-lite"/>
    </source>
</evidence>
<feature type="domain" description="Zn(2)-C6 fungal-type" evidence="7">
    <location>
        <begin position="29"/>
        <end position="69"/>
    </location>
</feature>
<feature type="compositionally biased region" description="Low complexity" evidence="6">
    <location>
        <begin position="977"/>
        <end position="997"/>
    </location>
</feature>
<feature type="region of interest" description="Disordered" evidence="6">
    <location>
        <begin position="467"/>
        <end position="490"/>
    </location>
</feature>
<feature type="region of interest" description="Disordered" evidence="6">
    <location>
        <begin position="841"/>
        <end position="863"/>
    </location>
</feature>
<feature type="compositionally biased region" description="Low complexity" evidence="6">
    <location>
        <begin position="1"/>
        <end position="14"/>
    </location>
</feature>
<dbReference type="InterPro" id="IPR050797">
    <property type="entry name" value="Carb_Metab_Trans_Reg"/>
</dbReference>
<dbReference type="KEGG" id="pfp:PFL1_02483"/>
<keyword evidence="1" id="KW-0479">Metal-binding</keyword>
<keyword evidence="3" id="KW-0238">DNA-binding</keyword>
<feature type="compositionally biased region" description="Low complexity" evidence="6">
    <location>
        <begin position="1089"/>
        <end position="1103"/>
    </location>
</feature>
<keyword evidence="4" id="KW-0804">Transcription</keyword>
<dbReference type="SUPFAM" id="SSF57701">
    <property type="entry name" value="Zn2/Cys6 DNA-binding domain"/>
    <property type="match status" value="1"/>
</dbReference>
<feature type="region of interest" description="Disordered" evidence="6">
    <location>
        <begin position="1"/>
        <end position="28"/>
    </location>
</feature>
<evidence type="ECO:0000259" key="7">
    <source>
        <dbReference type="PROSITE" id="PS50048"/>
    </source>
</evidence>
<dbReference type="GO" id="GO:0008270">
    <property type="term" value="F:zinc ion binding"/>
    <property type="evidence" value="ECO:0007669"/>
    <property type="project" value="InterPro"/>
</dbReference>
<dbReference type="PANTHER" id="PTHR31668:SF26">
    <property type="entry name" value="GLUCOSE TRANSPORT TRANSCRIPTION REGULATOR RGT1-RELATED"/>
    <property type="match status" value="1"/>
</dbReference>
<dbReference type="RefSeq" id="XP_007878191.1">
    <property type="nucleotide sequence ID" value="XM_007880000.1"/>
</dbReference>
<feature type="region of interest" description="Disordered" evidence="6">
    <location>
        <begin position="911"/>
        <end position="942"/>
    </location>
</feature>
<dbReference type="HOGENOM" id="CLU_273432_0_0_1"/>
<accession>A0A061HCP7</accession>
<dbReference type="AlphaFoldDB" id="A0A061HCP7"/>
<dbReference type="PROSITE" id="PS50048">
    <property type="entry name" value="ZN2_CY6_FUNGAL_2"/>
    <property type="match status" value="1"/>
</dbReference>
<evidence type="ECO:0000313" key="8">
    <source>
        <dbReference type="EMBL" id="EPQ29810.1"/>
    </source>
</evidence>
<name>A0A061HCP7_9BASI</name>
<feature type="compositionally biased region" description="Basic and acidic residues" evidence="6">
    <location>
        <begin position="1032"/>
        <end position="1044"/>
    </location>
</feature>
<keyword evidence="2" id="KW-0805">Transcription regulation</keyword>
<reference evidence="8 9" key="1">
    <citation type="journal article" date="2013" name="Plant Cell">
        <title>The transition from a phytopathogenic smut ancestor to an anamorphic biocontrol agent deciphered by comparative whole-genome analysis.</title>
        <authorList>
            <person name="Lefebvre F."/>
            <person name="Joly D.L."/>
            <person name="Labbe C."/>
            <person name="Teichmann B."/>
            <person name="Linning R."/>
            <person name="Belzile F."/>
            <person name="Bakkeren G."/>
            <person name="Belanger R.R."/>
        </authorList>
    </citation>
    <scope>NUCLEOTIDE SEQUENCE [LARGE SCALE GENOMIC DNA]</scope>
    <source>
        <strain evidence="8 9">PF-1</strain>
    </source>
</reference>
<dbReference type="OrthoDB" id="5958943at2759"/>
<feature type="region of interest" description="Disordered" evidence="6">
    <location>
        <begin position="1080"/>
        <end position="1118"/>
    </location>
</feature>
<dbReference type="InterPro" id="IPR036864">
    <property type="entry name" value="Zn2-C6_fun-type_DNA-bd_sf"/>
</dbReference>
<keyword evidence="5" id="KW-0539">Nucleus</keyword>
<evidence type="ECO:0000256" key="1">
    <source>
        <dbReference type="ARBA" id="ARBA00022723"/>
    </source>
</evidence>
<evidence type="ECO:0000256" key="2">
    <source>
        <dbReference type="ARBA" id="ARBA00023015"/>
    </source>
</evidence>
<dbReference type="GeneID" id="19316603"/>
<organism evidence="8 9">
    <name type="scientific">Pseudozyma flocculosa PF-1</name>
    <dbReference type="NCBI Taxonomy" id="1277687"/>
    <lineage>
        <taxon>Eukaryota</taxon>
        <taxon>Fungi</taxon>
        <taxon>Dikarya</taxon>
        <taxon>Basidiomycota</taxon>
        <taxon>Ustilaginomycotina</taxon>
        <taxon>Ustilaginomycetes</taxon>
        <taxon>Ustilaginales</taxon>
        <taxon>Ustilaginaceae</taxon>
        <taxon>Pseudozyma</taxon>
    </lineage>
</organism>
<feature type="compositionally biased region" description="Low complexity" evidence="6">
    <location>
        <begin position="473"/>
        <end position="490"/>
    </location>
</feature>
<gene>
    <name evidence="8" type="ORF">PFL1_02483</name>
</gene>
<evidence type="ECO:0000256" key="3">
    <source>
        <dbReference type="ARBA" id="ARBA00023125"/>
    </source>
</evidence>
<feature type="region of interest" description="Disordered" evidence="6">
    <location>
        <begin position="113"/>
        <end position="178"/>
    </location>
</feature>